<dbReference type="Proteomes" id="UP000297608">
    <property type="component" value="Unassembled WGS sequence"/>
</dbReference>
<dbReference type="RefSeq" id="WP_134536294.1">
    <property type="nucleotide sequence ID" value="NZ_SOFG01000024.1"/>
</dbReference>
<gene>
    <name evidence="1" type="ORF">E3O44_17800</name>
</gene>
<dbReference type="EMBL" id="SOFG01000024">
    <property type="protein sequence ID" value="TFB83717.1"/>
    <property type="molecule type" value="Genomic_DNA"/>
</dbReference>
<dbReference type="InterPro" id="IPR021770">
    <property type="entry name" value="DUF3335"/>
</dbReference>
<evidence type="ECO:0000313" key="2">
    <source>
        <dbReference type="Proteomes" id="UP000297608"/>
    </source>
</evidence>
<organism evidence="1 2">
    <name type="scientific">Cryobacterium algoricola</name>
    <dbReference type="NCBI Taxonomy" id="1259183"/>
    <lineage>
        <taxon>Bacteria</taxon>
        <taxon>Bacillati</taxon>
        <taxon>Actinomycetota</taxon>
        <taxon>Actinomycetes</taxon>
        <taxon>Micrococcales</taxon>
        <taxon>Microbacteriaceae</taxon>
        <taxon>Cryobacterium</taxon>
    </lineage>
</organism>
<reference evidence="1 2" key="1">
    <citation type="submission" date="2019-03" db="EMBL/GenBank/DDBJ databases">
        <title>Genomics of glacier-inhabiting Cryobacterium strains.</title>
        <authorList>
            <person name="Liu Q."/>
            <person name="Xin Y.-H."/>
        </authorList>
    </citation>
    <scope>NUCLEOTIDE SEQUENCE [LARGE SCALE GENOMIC DNA]</scope>
    <source>
        <strain evidence="1 2">MDB2-B</strain>
    </source>
</reference>
<evidence type="ECO:0008006" key="3">
    <source>
        <dbReference type="Google" id="ProtNLM"/>
    </source>
</evidence>
<dbReference type="Pfam" id="PF11814">
    <property type="entry name" value="DUF3335"/>
    <property type="match status" value="1"/>
</dbReference>
<proteinExistence type="predicted"/>
<accession>A0ABY2I7P2</accession>
<sequence>MTQSLEWLAPTGTGLPGDVAMILTADQRERWTIDRSFYSPEIVTLREAGQDSVEAAALLSSRPHTAAVKIVDVVAAAGLSEAAAHAAVLRLVTAIQATARSRGLASVRWEAHPGAADPGSFGFQSLPAPRPSGPGTAGPDGFVWWSQDWPHRELDYYRQTTNYTCGAVAALVAQPFDVFSGTEPDIRRAELAFWRQATNFPACEPVGLAVAIHGRLSEREGVGAADGLEVYLDAKGPVLLEWEPEGHGRALRAELQQISRADAEALGLPILPGRLGIDELTDAVGRGRLALLLVDETLMHGDPEPHWVVAHTTRDGIFLIQDPWVDADHGESWVDAHDLPVPAAALDRMMNWGDPGYRGVILYP</sequence>
<name>A0ABY2I7P2_9MICO</name>
<protein>
    <recommendedName>
        <fullName evidence="3">Peptidase C39-like domain-containing protein</fullName>
    </recommendedName>
</protein>
<keyword evidence="2" id="KW-1185">Reference proteome</keyword>
<comment type="caution">
    <text evidence="1">The sequence shown here is derived from an EMBL/GenBank/DDBJ whole genome shotgun (WGS) entry which is preliminary data.</text>
</comment>
<evidence type="ECO:0000313" key="1">
    <source>
        <dbReference type="EMBL" id="TFB83717.1"/>
    </source>
</evidence>